<feature type="region of interest" description="Disordered" evidence="2">
    <location>
        <begin position="278"/>
        <end position="301"/>
    </location>
</feature>
<dbReference type="GeneID" id="20669891"/>
<keyword evidence="6" id="KW-1185">Reference proteome</keyword>
<name>W4KGN7_HETIT</name>
<evidence type="ECO:0000256" key="1">
    <source>
        <dbReference type="ARBA" id="ARBA00006110"/>
    </source>
</evidence>
<dbReference type="Gene3D" id="3.30.70.330">
    <property type="match status" value="1"/>
</dbReference>
<dbReference type="InterPro" id="IPR035979">
    <property type="entry name" value="RBD_domain_sf"/>
</dbReference>
<evidence type="ECO:0000256" key="2">
    <source>
        <dbReference type="SAM" id="MobiDB-lite"/>
    </source>
</evidence>
<dbReference type="GO" id="GO:0006364">
    <property type="term" value="P:rRNA processing"/>
    <property type="evidence" value="ECO:0007669"/>
    <property type="project" value="TreeGrafter"/>
</dbReference>
<evidence type="ECO:0000313" key="5">
    <source>
        <dbReference type="EMBL" id="ETW84221.1"/>
    </source>
</evidence>
<dbReference type="SUPFAM" id="SSF54928">
    <property type="entry name" value="RNA-binding domain, RBD"/>
    <property type="match status" value="1"/>
</dbReference>
<dbReference type="OrthoDB" id="5390at2759"/>
<dbReference type="InterPro" id="IPR012677">
    <property type="entry name" value="Nucleotide-bd_a/b_plait_sf"/>
</dbReference>
<dbReference type="EMBL" id="KI925456">
    <property type="protein sequence ID" value="ETW84221.1"/>
    <property type="molecule type" value="Genomic_DNA"/>
</dbReference>
<dbReference type="InterPro" id="IPR040446">
    <property type="entry name" value="RRP7"/>
</dbReference>
<dbReference type="RefSeq" id="XP_009543916.1">
    <property type="nucleotide sequence ID" value="XM_009545621.1"/>
</dbReference>
<dbReference type="Pfam" id="PF12923">
    <property type="entry name" value="RRP7"/>
    <property type="match status" value="1"/>
</dbReference>
<evidence type="ECO:0000259" key="4">
    <source>
        <dbReference type="Pfam" id="PF17799"/>
    </source>
</evidence>
<organism evidence="5 6">
    <name type="scientific">Heterobasidion irregulare (strain TC 32-1)</name>
    <dbReference type="NCBI Taxonomy" id="747525"/>
    <lineage>
        <taxon>Eukaryota</taxon>
        <taxon>Fungi</taxon>
        <taxon>Dikarya</taxon>
        <taxon>Basidiomycota</taxon>
        <taxon>Agaricomycotina</taxon>
        <taxon>Agaricomycetes</taxon>
        <taxon>Russulales</taxon>
        <taxon>Bondarzewiaceae</taxon>
        <taxon>Heterobasidion</taxon>
        <taxon>Heterobasidion annosum species complex</taxon>
    </lineage>
</organism>
<dbReference type="PANTHER" id="PTHR13191">
    <property type="entry name" value="RIBOSOMAL RNA PROCESSING PROTEIN 7-RELATED"/>
    <property type="match status" value="1"/>
</dbReference>
<dbReference type="FunCoup" id="W4KGN7">
    <property type="interactions" value="262"/>
</dbReference>
<feature type="region of interest" description="Disordered" evidence="2">
    <location>
        <begin position="91"/>
        <end position="133"/>
    </location>
</feature>
<accession>W4KGN7</accession>
<dbReference type="Proteomes" id="UP000030671">
    <property type="component" value="Unassembled WGS sequence"/>
</dbReference>
<dbReference type="InParanoid" id="W4KGN7"/>
<dbReference type="GO" id="GO:0034456">
    <property type="term" value="C:UTP-C complex"/>
    <property type="evidence" value="ECO:0007669"/>
    <property type="project" value="TreeGrafter"/>
</dbReference>
<dbReference type="InterPro" id="IPR040447">
    <property type="entry name" value="RRM_Rrp7"/>
</dbReference>
<gene>
    <name evidence="5" type="ORF">HETIRDRAFT_311712</name>
</gene>
<dbReference type="HOGENOM" id="CLU_036234_0_0_1"/>
<dbReference type="KEGG" id="hir:HETIRDRAFT_311712"/>
<feature type="compositionally biased region" description="Acidic residues" evidence="2">
    <location>
        <begin position="92"/>
        <end position="113"/>
    </location>
</feature>
<evidence type="ECO:0000259" key="3">
    <source>
        <dbReference type="Pfam" id="PF12923"/>
    </source>
</evidence>
<feature type="domain" description="Rrp7 RRM-like N-terminal" evidence="4">
    <location>
        <begin position="9"/>
        <end position="203"/>
    </location>
</feature>
<dbReference type="GO" id="GO:0003676">
    <property type="term" value="F:nucleic acid binding"/>
    <property type="evidence" value="ECO:0007669"/>
    <property type="project" value="InterPro"/>
</dbReference>
<proteinExistence type="inferred from homology"/>
<dbReference type="GO" id="GO:0032545">
    <property type="term" value="C:CURI complex"/>
    <property type="evidence" value="ECO:0007669"/>
    <property type="project" value="TreeGrafter"/>
</dbReference>
<dbReference type="CDD" id="cd12950">
    <property type="entry name" value="RRP7_Rrp7p"/>
    <property type="match status" value="1"/>
</dbReference>
<protein>
    <recommendedName>
        <fullName evidence="7">RRM domain-containing protein</fullName>
    </recommendedName>
</protein>
<dbReference type="eggNOG" id="KOG4008">
    <property type="taxonomic scope" value="Eukaryota"/>
</dbReference>
<reference evidence="5 6" key="1">
    <citation type="journal article" date="2012" name="New Phytol.">
        <title>Insight into trade-off between wood decay and parasitism from the genome of a fungal forest pathogen.</title>
        <authorList>
            <person name="Olson A."/>
            <person name="Aerts A."/>
            <person name="Asiegbu F."/>
            <person name="Belbahri L."/>
            <person name="Bouzid O."/>
            <person name="Broberg A."/>
            <person name="Canback B."/>
            <person name="Coutinho P.M."/>
            <person name="Cullen D."/>
            <person name="Dalman K."/>
            <person name="Deflorio G."/>
            <person name="van Diepen L.T."/>
            <person name="Dunand C."/>
            <person name="Duplessis S."/>
            <person name="Durling M."/>
            <person name="Gonthier P."/>
            <person name="Grimwood J."/>
            <person name="Fossdal C.G."/>
            <person name="Hansson D."/>
            <person name="Henrissat B."/>
            <person name="Hietala A."/>
            <person name="Himmelstrand K."/>
            <person name="Hoffmeister D."/>
            <person name="Hogberg N."/>
            <person name="James T.Y."/>
            <person name="Karlsson M."/>
            <person name="Kohler A."/>
            <person name="Kues U."/>
            <person name="Lee Y.H."/>
            <person name="Lin Y.C."/>
            <person name="Lind M."/>
            <person name="Lindquist E."/>
            <person name="Lombard V."/>
            <person name="Lucas S."/>
            <person name="Lunden K."/>
            <person name="Morin E."/>
            <person name="Murat C."/>
            <person name="Park J."/>
            <person name="Raffaello T."/>
            <person name="Rouze P."/>
            <person name="Salamov A."/>
            <person name="Schmutz J."/>
            <person name="Solheim H."/>
            <person name="Stahlberg J."/>
            <person name="Velez H."/>
            <person name="de Vries R.P."/>
            <person name="Wiebenga A."/>
            <person name="Woodward S."/>
            <person name="Yakovlev I."/>
            <person name="Garbelotto M."/>
            <person name="Martin F."/>
            <person name="Grigoriev I.V."/>
            <person name="Stenlid J."/>
        </authorList>
    </citation>
    <scope>NUCLEOTIDE SEQUENCE [LARGE SCALE GENOMIC DNA]</scope>
    <source>
        <strain evidence="5 6">TC 32-1</strain>
    </source>
</reference>
<feature type="domain" description="Ribosomal RNA-processing protein 7 C-terminal" evidence="3">
    <location>
        <begin position="206"/>
        <end position="339"/>
    </location>
</feature>
<evidence type="ECO:0000313" key="6">
    <source>
        <dbReference type="Proteomes" id="UP000030671"/>
    </source>
</evidence>
<dbReference type="Pfam" id="PF17799">
    <property type="entry name" value="RRM_Rrp7"/>
    <property type="match status" value="1"/>
</dbReference>
<dbReference type="PANTHER" id="PTHR13191:SF0">
    <property type="entry name" value="RIBOSOMAL RNA-PROCESSING PROTEIN 7 HOMOLOG A-RELATED"/>
    <property type="match status" value="1"/>
</dbReference>
<dbReference type="InterPro" id="IPR024326">
    <property type="entry name" value="RRP7_C"/>
</dbReference>
<comment type="similarity">
    <text evidence="1">Belongs to the RRP7 family.</text>
</comment>
<sequence>MLAVLPQTVSGFTVLPVAYSNSSHHILYVRPHTGPLKSSKGKGKVLPDGRTLFVVNLPPDVTERELVLLFKSCGTIEQVIFNSDSGSMLWQDEQEGSEEEGGAGEDWDMESDGSQDIHPSKKQKVVKDDPPIPKVAPLPFPPLRALRKTGRTAHIVFLDPSSLARALSLPKSSKHQNQAVPQSLSWPNATESPLGLAHYTALYDALRPPLDAVRAHADTSIELHDFELAKKRASESKYKKGEAIVDDDGFTLVTRGGAYGQTVGGGVSVANKKFVADRRGASASGAKRNRKKGEKEKTGFYAFQLHEKKRNDLMELKRKWEEDKAKVEKLKSSRRFRPY</sequence>
<dbReference type="GO" id="GO:0000028">
    <property type="term" value="P:ribosomal small subunit assembly"/>
    <property type="evidence" value="ECO:0007669"/>
    <property type="project" value="TreeGrafter"/>
</dbReference>
<dbReference type="AlphaFoldDB" id="W4KGN7"/>
<dbReference type="STRING" id="747525.W4KGN7"/>
<evidence type="ECO:0008006" key="7">
    <source>
        <dbReference type="Google" id="ProtNLM"/>
    </source>
</evidence>
<dbReference type="Gene3D" id="6.10.250.1770">
    <property type="match status" value="1"/>
</dbReference>